<sequence>MNPSSAVLKSWPLVALRQIDSDATETTAPLSSSRKISNPFNLPATIDEHPACNSVMAKSRRSVDPLRCALAGQVRAQVVPTATVEASGCIPGGSCQRSF</sequence>
<proteinExistence type="predicted"/>
<dbReference type="EMBL" id="JYDV01000007">
    <property type="protein sequence ID" value="KRZ44097.1"/>
    <property type="molecule type" value="Genomic_DNA"/>
</dbReference>
<protein>
    <submittedName>
        <fullName evidence="1">Uncharacterized protein</fullName>
    </submittedName>
</protein>
<organism evidence="1 2">
    <name type="scientific">Trichinella pseudospiralis</name>
    <name type="common">Parasitic roundworm</name>
    <dbReference type="NCBI Taxonomy" id="6337"/>
    <lineage>
        <taxon>Eukaryota</taxon>
        <taxon>Metazoa</taxon>
        <taxon>Ecdysozoa</taxon>
        <taxon>Nematoda</taxon>
        <taxon>Enoplea</taxon>
        <taxon>Dorylaimia</taxon>
        <taxon>Trichinellida</taxon>
        <taxon>Trichinellidae</taxon>
        <taxon>Trichinella</taxon>
    </lineage>
</organism>
<evidence type="ECO:0000313" key="1">
    <source>
        <dbReference type="EMBL" id="KRZ44097.1"/>
    </source>
</evidence>
<reference evidence="1 2" key="1">
    <citation type="submission" date="2015-01" db="EMBL/GenBank/DDBJ databases">
        <title>Evolution of Trichinella species and genotypes.</title>
        <authorList>
            <person name="Korhonen P.K."/>
            <person name="Edoardo P."/>
            <person name="Giuseppe L.R."/>
            <person name="Gasser R.B."/>
        </authorList>
    </citation>
    <scope>NUCLEOTIDE SEQUENCE [LARGE SCALE GENOMIC DNA]</scope>
    <source>
        <strain evidence="1">ISS176</strain>
    </source>
</reference>
<evidence type="ECO:0000313" key="2">
    <source>
        <dbReference type="Proteomes" id="UP000054826"/>
    </source>
</evidence>
<comment type="caution">
    <text evidence="1">The sequence shown here is derived from an EMBL/GenBank/DDBJ whole genome shotgun (WGS) entry which is preliminary data.</text>
</comment>
<name>A0A0V1KA26_TRIPS</name>
<dbReference type="AlphaFoldDB" id="A0A0V1KA26"/>
<gene>
    <name evidence="1" type="ORF">T4C_7554</name>
</gene>
<dbReference type="Proteomes" id="UP000054826">
    <property type="component" value="Unassembled WGS sequence"/>
</dbReference>
<accession>A0A0V1KA26</accession>